<dbReference type="SUPFAM" id="SSF47413">
    <property type="entry name" value="lambda repressor-like DNA-binding domains"/>
    <property type="match status" value="1"/>
</dbReference>
<dbReference type="PANTHER" id="PTHR35010">
    <property type="entry name" value="BLL4672 PROTEIN-RELATED"/>
    <property type="match status" value="1"/>
</dbReference>
<feature type="domain" description="HTH cro/C1-type" evidence="1">
    <location>
        <begin position="40"/>
        <end position="87"/>
    </location>
</feature>
<sequence length="280" mass="32902">MERLTIDRHQQLAQFLRSRRERILPEQLGIPQGGRRRTPGLRRSEVAMLAGMSVEWYTYLEQGRKIQVSAEVLESLARVLQLDKDERKHMFFLAHRQHPLEERQQAALMVPGLQHFLDQMEAAPSYIIDERMNVVAWNAAFRAAYGDYQLINERERNLVWVTFTSPTFRKLKGEHWEQAAWSCLAQFRAGYGRSTEDLWWSEQIKELSGISEEFNEMWKRQEVLYAPEGHKVIFHPIEGKMVFEYLAFRMDVSPELQIIINTPVKGTETDEKIRRLVAKG</sequence>
<dbReference type="InterPro" id="IPR001387">
    <property type="entry name" value="Cro/C1-type_HTH"/>
</dbReference>
<dbReference type="GO" id="GO:0003677">
    <property type="term" value="F:DNA binding"/>
    <property type="evidence" value="ECO:0007669"/>
    <property type="project" value="InterPro"/>
</dbReference>
<evidence type="ECO:0000259" key="1">
    <source>
        <dbReference type="PROSITE" id="PS50943"/>
    </source>
</evidence>
<keyword evidence="3" id="KW-1185">Reference proteome</keyword>
<dbReference type="Pfam" id="PF17765">
    <property type="entry name" value="MLTR_LBD"/>
    <property type="match status" value="1"/>
</dbReference>
<dbReference type="InterPro" id="IPR010982">
    <property type="entry name" value="Lambda_DNA-bd_dom_sf"/>
</dbReference>
<gene>
    <name evidence="2" type="ORF">SAMN04487969_13136</name>
</gene>
<dbReference type="InterPro" id="IPR041413">
    <property type="entry name" value="MLTR_LBD"/>
</dbReference>
<dbReference type="OrthoDB" id="5346389at2"/>
<dbReference type="CDD" id="cd00093">
    <property type="entry name" value="HTH_XRE"/>
    <property type="match status" value="1"/>
</dbReference>
<dbReference type="SMART" id="SM00530">
    <property type="entry name" value="HTH_XRE"/>
    <property type="match status" value="1"/>
</dbReference>
<dbReference type="Gene3D" id="3.30.450.180">
    <property type="match status" value="1"/>
</dbReference>
<protein>
    <submittedName>
        <fullName evidence="2">Helix-turn-helix domain-containing protein</fullName>
    </submittedName>
</protein>
<dbReference type="AlphaFoldDB" id="A0A1I2I8L3"/>
<name>A0A1I2I8L3_9BACL</name>
<accession>A0A1I2I8L3</accession>
<proteinExistence type="predicted"/>
<dbReference type="PROSITE" id="PS50943">
    <property type="entry name" value="HTH_CROC1"/>
    <property type="match status" value="1"/>
</dbReference>
<evidence type="ECO:0000313" key="2">
    <source>
        <dbReference type="EMBL" id="SFF37998.1"/>
    </source>
</evidence>
<reference evidence="3" key="1">
    <citation type="submission" date="2016-10" db="EMBL/GenBank/DDBJ databases">
        <authorList>
            <person name="Varghese N."/>
            <person name="Submissions S."/>
        </authorList>
    </citation>
    <scope>NUCLEOTIDE SEQUENCE [LARGE SCALE GENOMIC DNA]</scope>
    <source>
        <strain evidence="3">CGMCC 1.10223</strain>
    </source>
</reference>
<dbReference type="Gene3D" id="1.10.260.40">
    <property type="entry name" value="lambda repressor-like DNA-binding domains"/>
    <property type="match status" value="1"/>
</dbReference>
<dbReference type="Pfam" id="PF13560">
    <property type="entry name" value="HTH_31"/>
    <property type="match status" value="1"/>
</dbReference>
<evidence type="ECO:0000313" key="3">
    <source>
        <dbReference type="Proteomes" id="UP000183410"/>
    </source>
</evidence>
<dbReference type="EMBL" id="FONN01000031">
    <property type="protein sequence ID" value="SFF37998.1"/>
    <property type="molecule type" value="Genomic_DNA"/>
</dbReference>
<organism evidence="2 3">
    <name type="scientific">Paenibacillus algorifonticola</name>
    <dbReference type="NCBI Taxonomy" id="684063"/>
    <lineage>
        <taxon>Bacteria</taxon>
        <taxon>Bacillati</taxon>
        <taxon>Bacillota</taxon>
        <taxon>Bacilli</taxon>
        <taxon>Bacillales</taxon>
        <taxon>Paenibacillaceae</taxon>
        <taxon>Paenibacillus</taxon>
    </lineage>
</organism>
<dbReference type="RefSeq" id="WP_046229794.1">
    <property type="nucleotide sequence ID" value="NZ_FONN01000031.1"/>
</dbReference>
<dbReference type="Proteomes" id="UP000183410">
    <property type="component" value="Unassembled WGS sequence"/>
</dbReference>